<accession>A0A542ERT2</accession>
<dbReference type="AlphaFoldDB" id="A0A542ERT2"/>
<sequence length="242" mass="26390">MSTGVLLLHGSSGTPDLERARLLEAAGCDVVAPRWFDGRISEIPLESFPLAGLAARNDRIVVIGVSRGAEAALLLGTVDPRIDAVVAISPSAYVWPWIEDELQTSAWTWKDQPLPYVPFDLAWEPDDDPPSYTDFYRQSLRAYGADAETARIPAERFAGELLLVAGGDDRVWPSVDFAEEIAEAREDLPTRTITVAAAGHRPLFPGEQPKAGGQRMARGGSEQADRELGELAWRDVLRLLTG</sequence>
<gene>
    <name evidence="3" type="ORF">FB475_2006</name>
</gene>
<evidence type="ECO:0000313" key="4">
    <source>
        <dbReference type="Proteomes" id="UP000316298"/>
    </source>
</evidence>
<reference evidence="3 4" key="1">
    <citation type="submission" date="2019-06" db="EMBL/GenBank/DDBJ databases">
        <title>Sequencing the genomes of 1000 actinobacteria strains.</title>
        <authorList>
            <person name="Klenk H.-P."/>
        </authorList>
    </citation>
    <scope>NUCLEOTIDE SEQUENCE [LARGE SCALE GENOMIC DNA]</scope>
    <source>
        <strain evidence="3 4">DSM 17305</strain>
    </source>
</reference>
<evidence type="ECO:0000313" key="3">
    <source>
        <dbReference type="EMBL" id="TQJ17876.1"/>
    </source>
</evidence>
<feature type="domain" description="BAAT/Acyl-CoA thioester hydrolase C-terminal" evidence="2">
    <location>
        <begin position="57"/>
        <end position="238"/>
    </location>
</feature>
<organism evidence="3 4">
    <name type="scientific">Kribbella jejuensis</name>
    <dbReference type="NCBI Taxonomy" id="236068"/>
    <lineage>
        <taxon>Bacteria</taxon>
        <taxon>Bacillati</taxon>
        <taxon>Actinomycetota</taxon>
        <taxon>Actinomycetes</taxon>
        <taxon>Propionibacteriales</taxon>
        <taxon>Kribbellaceae</taxon>
        <taxon>Kribbella</taxon>
    </lineage>
</organism>
<feature type="region of interest" description="Disordered" evidence="1">
    <location>
        <begin position="202"/>
        <end position="224"/>
    </location>
</feature>
<protein>
    <submittedName>
        <fullName evidence="3">Esterase/lipase</fullName>
    </submittedName>
</protein>
<dbReference type="InterPro" id="IPR014940">
    <property type="entry name" value="BAAT_C"/>
</dbReference>
<name>A0A542ERT2_9ACTN</name>
<dbReference type="InterPro" id="IPR029058">
    <property type="entry name" value="AB_hydrolase_fold"/>
</dbReference>
<keyword evidence="4" id="KW-1185">Reference proteome</keyword>
<dbReference type="Proteomes" id="UP000316298">
    <property type="component" value="Unassembled WGS sequence"/>
</dbReference>
<dbReference type="Pfam" id="PF08840">
    <property type="entry name" value="BAAT_C"/>
    <property type="match status" value="1"/>
</dbReference>
<evidence type="ECO:0000259" key="2">
    <source>
        <dbReference type="Pfam" id="PF08840"/>
    </source>
</evidence>
<dbReference type="EMBL" id="VFMM01000001">
    <property type="protein sequence ID" value="TQJ17876.1"/>
    <property type="molecule type" value="Genomic_DNA"/>
</dbReference>
<dbReference type="RefSeq" id="WP_185759171.1">
    <property type="nucleotide sequence ID" value="NZ_BAAAKA010000003.1"/>
</dbReference>
<dbReference type="SUPFAM" id="SSF53474">
    <property type="entry name" value="alpha/beta-Hydrolases"/>
    <property type="match status" value="1"/>
</dbReference>
<proteinExistence type="predicted"/>
<comment type="caution">
    <text evidence="3">The sequence shown here is derived from an EMBL/GenBank/DDBJ whole genome shotgun (WGS) entry which is preliminary data.</text>
</comment>
<dbReference type="Gene3D" id="3.40.50.1820">
    <property type="entry name" value="alpha/beta hydrolase"/>
    <property type="match status" value="1"/>
</dbReference>
<evidence type="ECO:0000256" key="1">
    <source>
        <dbReference type="SAM" id="MobiDB-lite"/>
    </source>
</evidence>